<dbReference type="Proteomes" id="UP000095286">
    <property type="component" value="Unplaced"/>
</dbReference>
<evidence type="ECO:0000313" key="1">
    <source>
        <dbReference type="Proteomes" id="UP000095286"/>
    </source>
</evidence>
<organism evidence="1 2">
    <name type="scientific">Rhabditophanes sp. KR3021</name>
    <dbReference type="NCBI Taxonomy" id="114890"/>
    <lineage>
        <taxon>Eukaryota</taxon>
        <taxon>Metazoa</taxon>
        <taxon>Ecdysozoa</taxon>
        <taxon>Nematoda</taxon>
        <taxon>Chromadorea</taxon>
        <taxon>Rhabditida</taxon>
        <taxon>Tylenchina</taxon>
        <taxon>Panagrolaimomorpha</taxon>
        <taxon>Strongyloidoidea</taxon>
        <taxon>Alloionematidae</taxon>
        <taxon>Rhabditophanes</taxon>
    </lineage>
</organism>
<proteinExistence type="predicted"/>
<name>A0AC35UEP1_9BILA</name>
<sequence length="1173" mass="129804">MVLAKLFLILIFIFVVNAFNGTFCNKHLKQSNFYGVPVPGKIEIPGLGKVDVRTLKINANPVKIPKGFSNIPSLAATIKNDAVFHPISVNAEGKPFIFADAEGQLPPTKLPVAIDANGIPVGVGKDGKPHVGFANINNLPTVSNPNAAIFDGKYDTNQTGKTLPSLPKHTKKNIAEIEVAPSSGMPPFLKPKKGVNLANLNKKDATGLLMVNAGLGQQIPKNQLMVPKMGVPIKKGSNKFFPVYVNPLGEASTYDNKGKKHDVEFNNVGAPITRNADNSPNFGFVVSGGNIKKAAKGQDFEKKPLNLGPISKNIELLGKTYPGFYTAHSFGNDTDINKGSDKNATIAVGRVWKNFIKNFPDPVAFDNLIDPVFNTTDNDMMIPDIGVSTNPTGQYRPVFMDKNGQPVTYDDSSNPLTVKMDAKQIPVVIRENGKQFPGFRMINNKMVKNTPTTEVSDVLLTVSDEVQRTNDLGKGYPGWWTIHRGKPPAPVLTTTLKPKPGSTTKKIVKTTTSIPPRRTTTTEDDYGDYDDSHTGTAKPTTVKITTTTTTASPSSTTTTPAEFGVGFNIGKMNLPQMTHVGRLNTNLSIEVPKGYVAVPDMGVEITNNQEYYCVVTDREGFLWTFDETGKKIEVYLDQEGIPAVYGETHSIIYQGYILNFGVYRESDADATKYNRTTINIQETLTKIETYGKECPFYYSVHYNETIYQHDEEEVEVVFGTGIIIQETNIQNVVGMYQITQLLERRVPKGYALLPRYGIRLTDEVNYYCVFFDSDGNVVTFDKFGVLWKVQFDTTNGAPIVKMGEVIYIGYVVQKTTNVVLYSSTTSTYTITKVDVNQVLTEIDNLSQSFPGYWLVHKITQEQDVELTTDEDVFGVGFDLATFDYKIAVGIDGITEGWKLNIPEGYIMVPDMGVSLTIQGSDQVVYYPVYINKYSFLYTFTVDYQPISILLCDNGAPVALGPNHVYWYGFVIKDGTKIYSTAQTKITIVNTINFDTIVSRIDSLGNKYPGYFTLHEIDKTNTETLNLEWGVPVDYSLMNMNKAIGLGKITGGLKNKYNGVVQCPYLGVKLSTDDTYYGVFADINGTCFSYNNDNTKFDIYFDDNQYPTAKATDGSFFGGYKEESGTYKYTNVQYSCTVQQVNVNEVASVITKTLKTYYPGYYSLYSFSSKSDLA</sequence>
<accession>A0AC35UEP1</accession>
<dbReference type="WBParaSite" id="RSKR_0001076600.1">
    <property type="protein sequence ID" value="RSKR_0001076600.1"/>
    <property type="gene ID" value="RSKR_0001076600"/>
</dbReference>
<reference evidence="2" key="1">
    <citation type="submission" date="2016-11" db="UniProtKB">
        <authorList>
            <consortium name="WormBaseParasite"/>
        </authorList>
    </citation>
    <scope>IDENTIFICATION</scope>
    <source>
        <strain evidence="2">KR3021</strain>
    </source>
</reference>
<protein>
    <submittedName>
        <fullName evidence="2">Cytochrome c domain-containing protein</fullName>
    </submittedName>
</protein>
<evidence type="ECO:0000313" key="2">
    <source>
        <dbReference type="WBParaSite" id="RSKR_0001076600.1"/>
    </source>
</evidence>